<dbReference type="Gene3D" id="1.10.3780.10">
    <property type="entry name" value="SusD-like"/>
    <property type="match status" value="1"/>
</dbReference>
<evidence type="ECO:0000259" key="6">
    <source>
        <dbReference type="Pfam" id="PF07980"/>
    </source>
</evidence>
<dbReference type="GO" id="GO:0009279">
    <property type="term" value="C:cell outer membrane"/>
    <property type="evidence" value="ECO:0007669"/>
    <property type="project" value="UniProtKB-SubCell"/>
</dbReference>
<reference evidence="7 8" key="1">
    <citation type="submission" date="2016-10" db="EMBL/GenBank/DDBJ databases">
        <authorList>
            <person name="de Groot N.N."/>
        </authorList>
    </citation>
    <scope>NUCLEOTIDE SEQUENCE [LARGE SCALE GENOMIC DNA]</scope>
    <source>
        <strain evidence="7 8">DSM 24015</strain>
    </source>
</reference>
<keyword evidence="4" id="KW-0472">Membrane</keyword>
<dbReference type="PROSITE" id="PS51257">
    <property type="entry name" value="PROKAR_LIPOPROTEIN"/>
    <property type="match status" value="1"/>
</dbReference>
<evidence type="ECO:0000313" key="7">
    <source>
        <dbReference type="EMBL" id="SDE23999.1"/>
    </source>
</evidence>
<dbReference type="STRING" id="1071918.SAMN05421544_10590"/>
<sequence length="530" mass="59214">MKSKYIKIIAAIGILGFSLQSCERDLNKFESSNVVSKTVYADFSNYKGVLAKCYAGLAVGGQNGGDGAADIGGIDGGMSSYLRQYFQLQELPTDEAVIGWGDAGLPDLHNMNWSSNNQFITAMYYRIYYQITLANEFIRETSDGKLDSRGITGQDAETARLYRNEARFLRALSYYHALDMFGNVPFVDENTEVGVNPPPRITREKLFEYVESELKDLETKLKDPRTNEYGRADKAAVWMLLAKLYLNAEVYTGKPRYDEVVKYTEKVINAGYSLKQNYGELFLADNNLDNNEVIFSINFDGVHTQTWGGATYIIHAGIGGKMDASKFGVNGGWWGLRTTKNLVDKFPDTEGSKDHRGVFFTDGQSSDINDVSTFTDGYPLVKFKNVTKDGKPGSDTSGNFVDTDFPLFRLADAYLMYAEAVLRGDGGSTNTALMYVNKLRERAYGNASGDITMSQLNLDFVLDERARELAWEATRRTDLIRFGKFTSGSYIWAWKGGVKDGASVDDYRKLYPIPAKDLISNPNLKQNEGY</sequence>
<proteinExistence type="inferred from homology"/>
<accession>A0A1G7BA87</accession>
<dbReference type="InterPro" id="IPR011990">
    <property type="entry name" value="TPR-like_helical_dom_sf"/>
</dbReference>
<comment type="similarity">
    <text evidence="2">Belongs to the SusD family.</text>
</comment>
<dbReference type="Proteomes" id="UP000198517">
    <property type="component" value="Unassembled WGS sequence"/>
</dbReference>
<dbReference type="CDD" id="cd08977">
    <property type="entry name" value="SusD"/>
    <property type="match status" value="1"/>
</dbReference>
<keyword evidence="8" id="KW-1185">Reference proteome</keyword>
<organism evidence="7 8">
    <name type="scientific">Riemerella columbipharyngis</name>
    <dbReference type="NCBI Taxonomy" id="1071918"/>
    <lineage>
        <taxon>Bacteria</taxon>
        <taxon>Pseudomonadati</taxon>
        <taxon>Bacteroidota</taxon>
        <taxon>Flavobacteriia</taxon>
        <taxon>Flavobacteriales</taxon>
        <taxon>Weeksellaceae</taxon>
        <taxon>Riemerella</taxon>
    </lineage>
</organism>
<dbReference type="EMBL" id="FNAS01000005">
    <property type="protein sequence ID" value="SDE23999.1"/>
    <property type="molecule type" value="Genomic_DNA"/>
</dbReference>
<protein>
    <submittedName>
        <fullName evidence="7">Starch-binding associating with outer membrane</fullName>
    </submittedName>
</protein>
<dbReference type="RefSeq" id="WP_092736260.1">
    <property type="nucleotide sequence ID" value="NZ_FNAS01000005.1"/>
</dbReference>
<comment type="subcellular location">
    <subcellularLocation>
        <location evidence="1">Cell outer membrane</location>
    </subcellularLocation>
</comment>
<dbReference type="AlphaFoldDB" id="A0A1G7BA87"/>
<evidence type="ECO:0000313" key="8">
    <source>
        <dbReference type="Proteomes" id="UP000198517"/>
    </source>
</evidence>
<evidence type="ECO:0000256" key="4">
    <source>
        <dbReference type="ARBA" id="ARBA00023136"/>
    </source>
</evidence>
<dbReference type="Pfam" id="PF07980">
    <property type="entry name" value="SusD_RagB"/>
    <property type="match status" value="1"/>
</dbReference>
<evidence type="ECO:0000256" key="2">
    <source>
        <dbReference type="ARBA" id="ARBA00006275"/>
    </source>
</evidence>
<keyword evidence="3" id="KW-0732">Signal</keyword>
<evidence type="ECO:0000256" key="1">
    <source>
        <dbReference type="ARBA" id="ARBA00004442"/>
    </source>
</evidence>
<gene>
    <name evidence="7" type="ORF">SAMN05421544_10590</name>
</gene>
<dbReference type="Gene3D" id="1.25.40.10">
    <property type="entry name" value="Tetratricopeptide repeat domain"/>
    <property type="match status" value="1"/>
</dbReference>
<dbReference type="SUPFAM" id="SSF48452">
    <property type="entry name" value="TPR-like"/>
    <property type="match status" value="1"/>
</dbReference>
<evidence type="ECO:0000256" key="3">
    <source>
        <dbReference type="ARBA" id="ARBA00022729"/>
    </source>
</evidence>
<dbReference type="Gene3D" id="1.25.40.390">
    <property type="match status" value="1"/>
</dbReference>
<keyword evidence="5" id="KW-0998">Cell outer membrane</keyword>
<feature type="domain" description="RagB/SusD" evidence="6">
    <location>
        <begin position="368"/>
        <end position="530"/>
    </location>
</feature>
<name>A0A1G7BA87_9FLAO</name>
<dbReference type="OrthoDB" id="5694214at2"/>
<dbReference type="InterPro" id="IPR012944">
    <property type="entry name" value="SusD_RagB_dom"/>
</dbReference>
<evidence type="ECO:0000256" key="5">
    <source>
        <dbReference type="ARBA" id="ARBA00023237"/>
    </source>
</evidence>